<dbReference type="Pfam" id="PF20437">
    <property type="entry name" value="LonC_helical"/>
    <property type="match status" value="1"/>
</dbReference>
<feature type="domain" description="Lon proteolytic" evidence="3">
    <location>
        <begin position="580"/>
        <end position="775"/>
    </location>
</feature>
<dbReference type="InterPro" id="IPR008269">
    <property type="entry name" value="Lon_proteolytic"/>
</dbReference>
<keyword evidence="5" id="KW-1185">Reference proteome</keyword>
<accession>A0A1H8MJB6</accession>
<dbReference type="SUPFAM" id="SSF52540">
    <property type="entry name" value="P-loop containing nucleoside triphosphate hydrolases"/>
    <property type="match status" value="1"/>
</dbReference>
<dbReference type="PANTHER" id="PTHR10046">
    <property type="entry name" value="ATP DEPENDENT LON PROTEASE FAMILY MEMBER"/>
    <property type="match status" value="1"/>
</dbReference>
<dbReference type="InterPro" id="IPR020568">
    <property type="entry name" value="Ribosomal_Su5_D2-typ_SF"/>
</dbReference>
<feature type="active site" evidence="2">
    <location>
        <position position="670"/>
    </location>
</feature>
<sequence length="821" mass="88620">MGGVKALAEGMTGMADTIIGVAQLRAVCDPATLSFDTTAALEPLRWPIGQERAVEAIRLSAQMRHRRFNLYVHGPEGSGRHSTVLRILKDEAAVRPVPQDWVYVQNFANPDRPLALCLPQGQAVRLRAAMASLVEDLAAHIPALLVSEDYQTRRGALEQDFAAQHETAFDALRESAQKRQVAILRTPMGFSLAPMQAGELLKPEAMAALPETERDRIEQDVRATQQELEDFLASLPELGRAQRAAVASLNTAMAEIAVKAAMAKLTRSFGKIEVLAPYFKALRADLVANADLFLSADRNRPEAPLSPGRAMLREDPRFHRYDVNVMVTHDGDSGAPVVVETLPTLANLTGRIDYIALQGALMTDFTQIKPGALHRANGGFLMLDARHVLTEPFAWDALKRCLETAQVHVITAADRLGLIATTTLEPEPIPLDLRVVLLGDRMLHLLLSDLDPDFDQFFRVAAEFGDDMPRNAESVALFARLVATLVAQEDLRPVARDGVAALVDVSTRAAEDQEKLSLRLSDVWDILREADHLALQAGALAVTAAHVTDAIAASARRLGQTRDRVQEMIARGTILISTAGSEVGQINGLTVAELGGLRFGAPVRITARVRMGAGRVVDIEREARMGGPIHSKAVLILSGFLATRYVPDVPLSLWASLVFEQTYGGVEGDSASLAELCALMSALADVPLTQSFAVTGSVNQMGEVQPIGGVNEKIEGFFDVCKAQGLTGRQGVLIPRRNVANLMLRPDVVAAVAQGQFQIHAVSHVDEAIAHLTGLPAGTRSLHGDFEDGSINANIEVRLMDFADARANFGASDRPAEESEG</sequence>
<name>A0A1H8MJB6_9RHOB</name>
<organism evidence="4 5">
    <name type="scientific">Gemmobacter aquatilis</name>
    <dbReference type="NCBI Taxonomy" id="933059"/>
    <lineage>
        <taxon>Bacteria</taxon>
        <taxon>Pseudomonadati</taxon>
        <taxon>Pseudomonadota</taxon>
        <taxon>Alphaproteobacteria</taxon>
        <taxon>Rhodobacterales</taxon>
        <taxon>Paracoccaceae</taxon>
        <taxon>Gemmobacter</taxon>
    </lineage>
</organism>
<dbReference type="SUPFAM" id="SSF54211">
    <property type="entry name" value="Ribosomal protein S5 domain 2-like"/>
    <property type="match status" value="1"/>
</dbReference>
<dbReference type="Pfam" id="PF20436">
    <property type="entry name" value="LonB_AAA-LID"/>
    <property type="match status" value="1"/>
</dbReference>
<dbReference type="Gene3D" id="1.10.8.60">
    <property type="match status" value="1"/>
</dbReference>
<dbReference type="InterPro" id="IPR014721">
    <property type="entry name" value="Ribsml_uS5_D2-typ_fold_subgr"/>
</dbReference>
<keyword evidence="2" id="KW-0378">Hydrolase</keyword>
<reference evidence="4 5" key="1">
    <citation type="submission" date="2016-10" db="EMBL/GenBank/DDBJ databases">
        <authorList>
            <person name="de Groot N.N."/>
        </authorList>
    </citation>
    <scope>NUCLEOTIDE SEQUENCE [LARGE SCALE GENOMIC DNA]</scope>
    <source>
        <strain evidence="4 5">DSM 3857</strain>
    </source>
</reference>
<evidence type="ECO:0000259" key="3">
    <source>
        <dbReference type="PROSITE" id="PS51786"/>
    </source>
</evidence>
<dbReference type="GO" id="GO:0004176">
    <property type="term" value="F:ATP-dependent peptidase activity"/>
    <property type="evidence" value="ECO:0007669"/>
    <property type="project" value="UniProtKB-UniRule"/>
</dbReference>
<comment type="catalytic activity">
    <reaction evidence="2">
        <text>Hydrolysis of proteins in presence of ATP.</text>
        <dbReference type="EC" id="3.4.21.53"/>
    </reaction>
</comment>
<dbReference type="AlphaFoldDB" id="A0A1H8MJB6"/>
<dbReference type="GO" id="GO:0004252">
    <property type="term" value="F:serine-type endopeptidase activity"/>
    <property type="evidence" value="ECO:0007669"/>
    <property type="project" value="UniProtKB-UniRule"/>
</dbReference>
<dbReference type="InterPro" id="IPR041699">
    <property type="entry name" value="AAA_32"/>
</dbReference>
<dbReference type="Pfam" id="PF13654">
    <property type="entry name" value="AAA_32"/>
    <property type="match status" value="1"/>
</dbReference>
<evidence type="ECO:0000256" key="1">
    <source>
        <dbReference type="ARBA" id="ARBA00022670"/>
    </source>
</evidence>
<dbReference type="Pfam" id="PF05362">
    <property type="entry name" value="Lon_C"/>
    <property type="match status" value="1"/>
</dbReference>
<keyword evidence="2" id="KW-0720">Serine protease</keyword>
<protein>
    <recommendedName>
        <fullName evidence="2">endopeptidase La</fullName>
        <ecNumber evidence="2">3.4.21.53</ecNumber>
    </recommendedName>
</protein>
<dbReference type="InterPro" id="IPR027417">
    <property type="entry name" value="P-loop_NTPase"/>
</dbReference>
<dbReference type="Proteomes" id="UP000198761">
    <property type="component" value="Unassembled WGS sequence"/>
</dbReference>
<dbReference type="PROSITE" id="PS51786">
    <property type="entry name" value="LON_PROTEOLYTIC"/>
    <property type="match status" value="1"/>
</dbReference>
<evidence type="ECO:0000313" key="4">
    <source>
        <dbReference type="EMBL" id="SEO17370.1"/>
    </source>
</evidence>
<feature type="active site" evidence="2">
    <location>
        <position position="713"/>
    </location>
</feature>
<dbReference type="Gene3D" id="3.30.230.10">
    <property type="match status" value="1"/>
</dbReference>
<dbReference type="Gene3D" id="3.40.50.300">
    <property type="entry name" value="P-loop containing nucleotide triphosphate hydrolases"/>
    <property type="match status" value="2"/>
</dbReference>
<gene>
    <name evidence="4" type="ORF">SAMN04488103_11370</name>
</gene>
<dbReference type="GO" id="GO:0006508">
    <property type="term" value="P:proteolysis"/>
    <property type="evidence" value="ECO:0007669"/>
    <property type="project" value="UniProtKB-KW"/>
</dbReference>
<evidence type="ECO:0000256" key="2">
    <source>
        <dbReference type="PROSITE-ProRule" id="PRU01122"/>
    </source>
</evidence>
<evidence type="ECO:0000313" key="5">
    <source>
        <dbReference type="Proteomes" id="UP000198761"/>
    </source>
</evidence>
<dbReference type="EMBL" id="FOCE01000013">
    <property type="protein sequence ID" value="SEO17370.1"/>
    <property type="molecule type" value="Genomic_DNA"/>
</dbReference>
<dbReference type="GO" id="GO:0030163">
    <property type="term" value="P:protein catabolic process"/>
    <property type="evidence" value="ECO:0007669"/>
    <property type="project" value="InterPro"/>
</dbReference>
<dbReference type="PRINTS" id="PR00830">
    <property type="entry name" value="ENDOLAPTASE"/>
</dbReference>
<proteinExistence type="inferred from homology"/>
<dbReference type="InterPro" id="IPR046844">
    <property type="entry name" value="Lon-like_helical"/>
</dbReference>
<keyword evidence="1 2" id="KW-0645">Protease</keyword>
<comment type="similarity">
    <text evidence="2">Belongs to the peptidase S16 family.</text>
</comment>
<dbReference type="GO" id="GO:0005524">
    <property type="term" value="F:ATP binding"/>
    <property type="evidence" value="ECO:0007669"/>
    <property type="project" value="InterPro"/>
</dbReference>
<dbReference type="InterPro" id="IPR027065">
    <property type="entry name" value="Lon_Prtase"/>
</dbReference>
<dbReference type="InterPro" id="IPR046843">
    <property type="entry name" value="LonB_AAA-LID"/>
</dbReference>
<dbReference type="EC" id="3.4.21.53" evidence="2"/>